<organism evidence="2 3">
    <name type="scientific">Rhizoclosmatium globosum</name>
    <dbReference type="NCBI Taxonomy" id="329046"/>
    <lineage>
        <taxon>Eukaryota</taxon>
        <taxon>Fungi</taxon>
        <taxon>Fungi incertae sedis</taxon>
        <taxon>Chytridiomycota</taxon>
        <taxon>Chytridiomycota incertae sedis</taxon>
        <taxon>Chytridiomycetes</taxon>
        <taxon>Chytridiales</taxon>
        <taxon>Chytriomycetaceae</taxon>
        <taxon>Rhizoclosmatium</taxon>
    </lineage>
</organism>
<dbReference type="InterPro" id="IPR006342">
    <property type="entry name" value="FkbM_mtfrase"/>
</dbReference>
<gene>
    <name evidence="2" type="ORF">BCR33DRAFT_846508</name>
</gene>
<proteinExistence type="predicted"/>
<reference evidence="2 3" key="1">
    <citation type="submission" date="2016-07" db="EMBL/GenBank/DDBJ databases">
        <title>Pervasive Adenine N6-methylation of Active Genes in Fungi.</title>
        <authorList>
            <consortium name="DOE Joint Genome Institute"/>
            <person name="Mondo S.J."/>
            <person name="Dannebaum R.O."/>
            <person name="Kuo R.C."/>
            <person name="Labutti K."/>
            <person name="Haridas S."/>
            <person name="Kuo A."/>
            <person name="Salamov A."/>
            <person name="Ahrendt S.R."/>
            <person name="Lipzen A."/>
            <person name="Sullivan W."/>
            <person name="Andreopoulos W.B."/>
            <person name="Clum A."/>
            <person name="Lindquist E."/>
            <person name="Daum C."/>
            <person name="Ramamoorthy G.K."/>
            <person name="Gryganskyi A."/>
            <person name="Culley D."/>
            <person name="Magnuson J.K."/>
            <person name="James T.Y."/>
            <person name="O'Malley M.A."/>
            <person name="Stajich J.E."/>
            <person name="Spatafora J.W."/>
            <person name="Visel A."/>
            <person name="Grigoriev I.V."/>
        </authorList>
    </citation>
    <scope>NUCLEOTIDE SEQUENCE [LARGE SCALE GENOMIC DNA]</scope>
    <source>
        <strain evidence="2 3">JEL800</strain>
    </source>
</reference>
<dbReference type="InterPro" id="IPR029063">
    <property type="entry name" value="SAM-dependent_MTases_sf"/>
</dbReference>
<sequence>MAANFELLNCSVSTNSVLAKNVILNNFGLGLEEGTSCISYAEGNFGSARIYSSESCAPENTVQVRRLDEYLMQHKVKPFLIKLDVEGYEVKAFKPALEIFRKDPPKHIFSEYAAAHLRAAGDDPGDYLDMFYDLGYKLDWDGRNVRYGSQEYMKLLKLVGNINLHWYQRT</sequence>
<dbReference type="AlphaFoldDB" id="A0A1Y2CUW1"/>
<dbReference type="Gene3D" id="3.40.50.150">
    <property type="entry name" value="Vaccinia Virus protein VP39"/>
    <property type="match status" value="1"/>
</dbReference>
<accession>A0A1Y2CUW1</accession>
<evidence type="ECO:0000259" key="1">
    <source>
        <dbReference type="Pfam" id="PF05050"/>
    </source>
</evidence>
<feature type="domain" description="Methyltransferase FkbM" evidence="1">
    <location>
        <begin position="36"/>
        <end position="138"/>
    </location>
</feature>
<dbReference type="Proteomes" id="UP000193642">
    <property type="component" value="Unassembled WGS sequence"/>
</dbReference>
<dbReference type="SUPFAM" id="SSF53335">
    <property type="entry name" value="S-adenosyl-L-methionine-dependent methyltransferases"/>
    <property type="match status" value="1"/>
</dbReference>
<comment type="caution">
    <text evidence="2">The sequence shown here is derived from an EMBL/GenBank/DDBJ whole genome shotgun (WGS) entry which is preliminary data.</text>
</comment>
<name>A0A1Y2CUW1_9FUNG</name>
<keyword evidence="3" id="KW-1185">Reference proteome</keyword>
<dbReference type="Pfam" id="PF05050">
    <property type="entry name" value="Methyltransf_21"/>
    <property type="match status" value="1"/>
</dbReference>
<protein>
    <recommendedName>
        <fullName evidence="1">Methyltransferase FkbM domain-containing protein</fullName>
    </recommendedName>
</protein>
<evidence type="ECO:0000313" key="3">
    <source>
        <dbReference type="Proteomes" id="UP000193642"/>
    </source>
</evidence>
<dbReference type="NCBIfam" id="TIGR01444">
    <property type="entry name" value="fkbM_fam"/>
    <property type="match status" value="1"/>
</dbReference>
<evidence type="ECO:0000313" key="2">
    <source>
        <dbReference type="EMBL" id="ORY50803.1"/>
    </source>
</evidence>
<dbReference type="EMBL" id="MCGO01000006">
    <property type="protein sequence ID" value="ORY50803.1"/>
    <property type="molecule type" value="Genomic_DNA"/>
</dbReference>
<dbReference type="OrthoDB" id="5835829at2759"/>